<feature type="domain" description="HTH tetR-type" evidence="3">
    <location>
        <begin position="14"/>
        <end position="74"/>
    </location>
</feature>
<dbReference type="PANTHER" id="PTHR30055:SF226">
    <property type="entry name" value="HTH-TYPE TRANSCRIPTIONAL REGULATOR PKSA"/>
    <property type="match status" value="1"/>
</dbReference>
<dbReference type="PRINTS" id="PR00455">
    <property type="entry name" value="HTHTETR"/>
</dbReference>
<sequence length="206" mass="22716">MSTRTSPRRADYAALTRQAIIDAARTLFAERGFFRTKIDEIAELANVAPGTVYAVGGGKQGLLGIMVDEWASAPLLKESLERLPALRDCHEILALVASASRQVREDHGAVMRILLNAAPHDDTAAQGLRESTERYRGTLAAVAERMHELGGLPDGVDIRRATDILWFYFGYSGYFTLTDDNGWSLPEAEQWLLARCEQALLLRPAS</sequence>
<dbReference type="Gene3D" id="1.10.10.60">
    <property type="entry name" value="Homeodomain-like"/>
    <property type="match status" value="1"/>
</dbReference>
<dbReference type="SUPFAM" id="SSF48498">
    <property type="entry name" value="Tetracyclin repressor-like, C-terminal domain"/>
    <property type="match status" value="1"/>
</dbReference>
<dbReference type="Pfam" id="PF00440">
    <property type="entry name" value="TetR_N"/>
    <property type="match status" value="1"/>
</dbReference>
<accession>A0A1U9ZX72</accession>
<dbReference type="PROSITE" id="PS50977">
    <property type="entry name" value="HTH_TETR_2"/>
    <property type="match status" value="1"/>
</dbReference>
<name>A0A1U9ZX72_9ACTN</name>
<dbReference type="Gene3D" id="1.10.357.10">
    <property type="entry name" value="Tetracycline Repressor, domain 2"/>
    <property type="match status" value="1"/>
</dbReference>
<dbReference type="InterPro" id="IPR050109">
    <property type="entry name" value="HTH-type_TetR-like_transc_reg"/>
</dbReference>
<proteinExistence type="predicted"/>
<organism evidence="4 5">
    <name type="scientific">[Actinomadura] parvosata subsp. kistnae</name>
    <dbReference type="NCBI Taxonomy" id="1909395"/>
    <lineage>
        <taxon>Bacteria</taxon>
        <taxon>Bacillati</taxon>
        <taxon>Actinomycetota</taxon>
        <taxon>Actinomycetes</taxon>
        <taxon>Streptosporangiales</taxon>
        <taxon>Streptosporangiaceae</taxon>
        <taxon>Nonomuraea</taxon>
    </lineage>
</organism>
<evidence type="ECO:0000256" key="2">
    <source>
        <dbReference type="PROSITE-ProRule" id="PRU00335"/>
    </source>
</evidence>
<dbReference type="EMBL" id="CP017717">
    <property type="protein sequence ID" value="AQZ62555.1"/>
    <property type="molecule type" value="Genomic_DNA"/>
</dbReference>
<evidence type="ECO:0000259" key="3">
    <source>
        <dbReference type="PROSITE" id="PS50977"/>
    </source>
</evidence>
<dbReference type="KEGG" id="noa:BKM31_14785"/>
<keyword evidence="1 2" id="KW-0238">DNA-binding</keyword>
<dbReference type="InterPro" id="IPR001647">
    <property type="entry name" value="HTH_TetR"/>
</dbReference>
<evidence type="ECO:0000256" key="1">
    <source>
        <dbReference type="ARBA" id="ARBA00023125"/>
    </source>
</evidence>
<protein>
    <submittedName>
        <fullName evidence="4">TetR family transcriptional regulator</fullName>
    </submittedName>
</protein>
<dbReference type="Proteomes" id="UP000190797">
    <property type="component" value="Chromosome"/>
</dbReference>
<keyword evidence="5" id="KW-1185">Reference proteome</keyword>
<dbReference type="RefSeq" id="WP_080038711.1">
    <property type="nucleotide sequence ID" value="NZ_CP017717.1"/>
</dbReference>
<dbReference type="STRING" id="1909395.BKM31_14785"/>
<dbReference type="GO" id="GO:0003700">
    <property type="term" value="F:DNA-binding transcription factor activity"/>
    <property type="evidence" value="ECO:0007669"/>
    <property type="project" value="TreeGrafter"/>
</dbReference>
<dbReference type="InterPro" id="IPR009057">
    <property type="entry name" value="Homeodomain-like_sf"/>
</dbReference>
<dbReference type="OrthoDB" id="4823039at2"/>
<dbReference type="GO" id="GO:0000976">
    <property type="term" value="F:transcription cis-regulatory region binding"/>
    <property type="evidence" value="ECO:0007669"/>
    <property type="project" value="TreeGrafter"/>
</dbReference>
<dbReference type="InterPro" id="IPR036271">
    <property type="entry name" value="Tet_transcr_reg_TetR-rel_C_sf"/>
</dbReference>
<dbReference type="AlphaFoldDB" id="A0A1U9ZX72"/>
<dbReference type="SUPFAM" id="SSF46689">
    <property type="entry name" value="Homeodomain-like"/>
    <property type="match status" value="1"/>
</dbReference>
<dbReference type="PANTHER" id="PTHR30055">
    <property type="entry name" value="HTH-TYPE TRANSCRIPTIONAL REGULATOR RUTR"/>
    <property type="match status" value="1"/>
</dbReference>
<reference evidence="5" key="1">
    <citation type="journal article" date="2017" name="Med. Chem. Commun.">
        <title>Nonomuraea sp. ATCC 55076 harbours the largest actinomycete chromosome to date and the kistamicin biosynthetic gene cluster.</title>
        <authorList>
            <person name="Nazari B."/>
            <person name="Forneris C.C."/>
            <person name="Gibson M.I."/>
            <person name="Moon K."/>
            <person name="Schramma K.R."/>
            <person name="Seyedsayamdost M.R."/>
        </authorList>
    </citation>
    <scope>NUCLEOTIDE SEQUENCE [LARGE SCALE GENOMIC DNA]</scope>
    <source>
        <strain evidence="5">ATCC 55076</strain>
    </source>
</reference>
<evidence type="ECO:0000313" key="4">
    <source>
        <dbReference type="EMBL" id="AQZ62555.1"/>
    </source>
</evidence>
<gene>
    <name evidence="4" type="ORF">BKM31_14785</name>
</gene>
<evidence type="ECO:0000313" key="5">
    <source>
        <dbReference type="Proteomes" id="UP000190797"/>
    </source>
</evidence>
<feature type="DNA-binding region" description="H-T-H motif" evidence="2">
    <location>
        <begin position="37"/>
        <end position="56"/>
    </location>
</feature>